<organism evidence="1 2">
    <name type="scientific">Parasediminibacterium paludis</name>
    <dbReference type="NCBI Taxonomy" id="908966"/>
    <lineage>
        <taxon>Bacteria</taxon>
        <taxon>Pseudomonadati</taxon>
        <taxon>Bacteroidota</taxon>
        <taxon>Chitinophagia</taxon>
        <taxon>Chitinophagales</taxon>
        <taxon>Chitinophagaceae</taxon>
        <taxon>Parasediminibacterium</taxon>
    </lineage>
</organism>
<gene>
    <name evidence="1" type="ORF">ACFOW1_01700</name>
</gene>
<keyword evidence="2" id="KW-1185">Reference proteome</keyword>
<evidence type="ECO:0000313" key="1">
    <source>
        <dbReference type="EMBL" id="MFC4230586.1"/>
    </source>
</evidence>
<dbReference type="Proteomes" id="UP001595906">
    <property type="component" value="Unassembled WGS sequence"/>
</dbReference>
<dbReference type="RefSeq" id="WP_379011849.1">
    <property type="nucleotide sequence ID" value="NZ_JBHSDC010000002.1"/>
</dbReference>
<sequence>MENYAPYTPDKAAVGAVSGFKQTAYISELGWIDTEATPTNTPTAMGDKVKIATAHTFVSGKGALPIQCFYKTGDQTGEAAGDQGAKVLNFKPKIFLQGDNAEALELVKNILNKNVILWLEKTGCPGQLVQYGCKCTPAILDTANPVVGVTLNGKAGYEITFEAQEKFFYNATLSVYPS</sequence>
<accession>A0ABV8PTE2</accession>
<protein>
    <recommendedName>
        <fullName evidence="3">Tail tube protein</fullName>
    </recommendedName>
</protein>
<evidence type="ECO:0008006" key="3">
    <source>
        <dbReference type="Google" id="ProtNLM"/>
    </source>
</evidence>
<evidence type="ECO:0000313" key="2">
    <source>
        <dbReference type="Proteomes" id="UP001595906"/>
    </source>
</evidence>
<proteinExistence type="predicted"/>
<name>A0ABV8PTE2_9BACT</name>
<reference evidence="2" key="1">
    <citation type="journal article" date="2019" name="Int. J. Syst. Evol. Microbiol.">
        <title>The Global Catalogue of Microorganisms (GCM) 10K type strain sequencing project: providing services to taxonomists for standard genome sequencing and annotation.</title>
        <authorList>
            <consortium name="The Broad Institute Genomics Platform"/>
            <consortium name="The Broad Institute Genome Sequencing Center for Infectious Disease"/>
            <person name="Wu L."/>
            <person name="Ma J."/>
        </authorList>
    </citation>
    <scope>NUCLEOTIDE SEQUENCE [LARGE SCALE GENOMIC DNA]</scope>
    <source>
        <strain evidence="2">CECT 8010</strain>
    </source>
</reference>
<comment type="caution">
    <text evidence="1">The sequence shown here is derived from an EMBL/GenBank/DDBJ whole genome shotgun (WGS) entry which is preliminary data.</text>
</comment>
<dbReference type="EMBL" id="JBHSDC010000002">
    <property type="protein sequence ID" value="MFC4230586.1"/>
    <property type="molecule type" value="Genomic_DNA"/>
</dbReference>